<dbReference type="Pfam" id="PF11188">
    <property type="entry name" value="DUF2975"/>
    <property type="match status" value="1"/>
</dbReference>
<dbReference type="AlphaFoldDB" id="A0A160T1T3"/>
<keyword evidence="1" id="KW-0472">Membrane</keyword>
<keyword evidence="1" id="KW-0812">Transmembrane</keyword>
<proteinExistence type="predicted"/>
<dbReference type="EMBL" id="LN890655">
    <property type="protein sequence ID" value="CUS04001.2"/>
    <property type="molecule type" value="Genomic_DNA"/>
</dbReference>
<name>A0A160T1T3_9CHLR</name>
<protein>
    <submittedName>
        <fullName evidence="2">Uncharacterized membrane protein YoaS</fullName>
    </submittedName>
</protein>
<dbReference type="Proteomes" id="UP000215027">
    <property type="component" value="Chromosome I"/>
</dbReference>
<reference evidence="2" key="1">
    <citation type="submission" date="2016-01" db="EMBL/GenBank/DDBJ databases">
        <authorList>
            <person name="Mcilroy J.S."/>
            <person name="Karst M S."/>
            <person name="Albertsen M."/>
        </authorList>
    </citation>
    <scope>NUCLEOTIDE SEQUENCE</scope>
    <source>
        <strain evidence="2">Cfx-K</strain>
    </source>
</reference>
<feature type="transmembrane region" description="Helical" evidence="1">
    <location>
        <begin position="81"/>
        <end position="104"/>
    </location>
</feature>
<sequence>MDLISIYKDPFIIYIYMASIPFFVGLFQAFKLLNLIDANKAFTQDAVHTLKMMKLASLTLIGFIALAMLYIRFFVHGDDPAGPTALGIIISFASIVIATAAAIFQRVLQNAVDMKSENDLTV</sequence>
<organism evidence="2 3">
    <name type="scientific">Candidatus Promineifilum breve</name>
    <dbReference type="NCBI Taxonomy" id="1806508"/>
    <lineage>
        <taxon>Bacteria</taxon>
        <taxon>Bacillati</taxon>
        <taxon>Chloroflexota</taxon>
        <taxon>Ardenticatenia</taxon>
        <taxon>Candidatus Promineifilales</taxon>
        <taxon>Candidatus Promineifilaceae</taxon>
        <taxon>Candidatus Promineifilum</taxon>
    </lineage>
</organism>
<feature type="transmembrane region" description="Helical" evidence="1">
    <location>
        <begin position="12"/>
        <end position="34"/>
    </location>
</feature>
<gene>
    <name evidence="2" type="ORF">CFX0092_A2123</name>
</gene>
<dbReference type="KEGG" id="pbf:CFX0092_A2123"/>
<evidence type="ECO:0000256" key="1">
    <source>
        <dbReference type="SAM" id="Phobius"/>
    </source>
</evidence>
<evidence type="ECO:0000313" key="2">
    <source>
        <dbReference type="EMBL" id="CUS04001.2"/>
    </source>
</evidence>
<feature type="transmembrane region" description="Helical" evidence="1">
    <location>
        <begin position="55"/>
        <end position="75"/>
    </location>
</feature>
<accession>A0A160T1T3</accession>
<evidence type="ECO:0000313" key="3">
    <source>
        <dbReference type="Proteomes" id="UP000215027"/>
    </source>
</evidence>
<dbReference type="InterPro" id="IPR021354">
    <property type="entry name" value="DUF2975"/>
</dbReference>
<keyword evidence="1" id="KW-1133">Transmembrane helix</keyword>
<keyword evidence="3" id="KW-1185">Reference proteome</keyword>